<dbReference type="InterPro" id="IPR036188">
    <property type="entry name" value="FAD/NAD-bd_sf"/>
</dbReference>
<feature type="domain" description="FAD dependent oxidoreductase" evidence="1">
    <location>
        <begin position="50"/>
        <end position="414"/>
    </location>
</feature>
<dbReference type="GO" id="GO:0005737">
    <property type="term" value="C:cytoplasm"/>
    <property type="evidence" value="ECO:0007669"/>
    <property type="project" value="TreeGrafter"/>
</dbReference>
<accession>A0A495IDJ2</accession>
<comment type="caution">
    <text evidence="2">The sequence shown here is derived from an EMBL/GenBank/DDBJ whole genome shotgun (WGS) entry which is preliminary data.</text>
</comment>
<keyword evidence="3" id="KW-1185">Reference proteome</keyword>
<gene>
    <name evidence="2" type="ORF">C8E83_0631</name>
</gene>
<dbReference type="InterPro" id="IPR006076">
    <property type="entry name" value="FAD-dep_OxRdtase"/>
</dbReference>
<dbReference type="Gene3D" id="3.30.9.10">
    <property type="entry name" value="D-Amino Acid Oxidase, subunit A, domain 2"/>
    <property type="match status" value="1"/>
</dbReference>
<dbReference type="Proteomes" id="UP000280008">
    <property type="component" value="Unassembled WGS sequence"/>
</dbReference>
<name>A0A495IDJ2_9MICO</name>
<protein>
    <submittedName>
        <fullName evidence="2">Glycine/D-amino acid oxidase-like deaminating enzyme</fullName>
    </submittedName>
</protein>
<proteinExistence type="predicted"/>
<reference evidence="2 3" key="1">
    <citation type="submission" date="2018-10" db="EMBL/GenBank/DDBJ databases">
        <title>Sequencing the genomes of 1000 actinobacteria strains.</title>
        <authorList>
            <person name="Klenk H.-P."/>
        </authorList>
    </citation>
    <scope>NUCLEOTIDE SEQUENCE [LARGE SCALE GENOMIC DNA]</scope>
    <source>
        <strain evidence="2 3">DSM 17894</strain>
    </source>
</reference>
<dbReference type="RefSeq" id="WP_245981378.1">
    <property type="nucleotide sequence ID" value="NZ_RBKS01000001.1"/>
</dbReference>
<organism evidence="2 3">
    <name type="scientific">Frondihabitans australicus</name>
    <dbReference type="NCBI Taxonomy" id="386892"/>
    <lineage>
        <taxon>Bacteria</taxon>
        <taxon>Bacillati</taxon>
        <taxon>Actinomycetota</taxon>
        <taxon>Actinomycetes</taxon>
        <taxon>Micrococcales</taxon>
        <taxon>Microbacteriaceae</taxon>
        <taxon>Frondihabitans</taxon>
    </lineage>
</organism>
<dbReference type="AlphaFoldDB" id="A0A495IDJ2"/>
<dbReference type="EMBL" id="RBKS01000001">
    <property type="protein sequence ID" value="RKR73538.1"/>
    <property type="molecule type" value="Genomic_DNA"/>
</dbReference>
<evidence type="ECO:0000313" key="2">
    <source>
        <dbReference type="EMBL" id="RKR73538.1"/>
    </source>
</evidence>
<sequence length="479" mass="52050">MSHSTAFERNLPPRGAVENALRDTRQAVFWLEDAGDETRYPTLTADTTADLVVVGGGYCGLWTAIRAKQRDPGARVVLLEAKTVGWAASGRNGGFCEASLTHGEGNGEARWPDEMSVLDRLGMENLDAIERSVAELGLDCEFERNGSLDVAVEEHQVEWLREGDGVFLDQEAIRAQVNSPTYLAGSWNRRTSALVHPAKLAKELARAAVSLGVDVFEHSAVAGLSSDTRGGSGSARLSSRVSVTTDRATVRAAQIALATNVFPSLVGRDRLMTVPVYDYVLMTEPLTPSQLASIGWQGRQGIGDLANQFHYYRLTADNRILWGGYDAVYHFGRRVDPSYEERSATFSKLAAHFFSTFPQLDGVRFSHRWAGAIDTSTQFCAFFGLSHGGRVASAAGFTGLGVASTHFAADVMLDRLAGLDTERATLSMVTKRPLPFPPEPVAFLGVQATRWALNRADHSRGKRNLLLRTLDAVGLGFDS</sequence>
<dbReference type="SUPFAM" id="SSF51905">
    <property type="entry name" value="FAD/NAD(P)-binding domain"/>
    <property type="match status" value="1"/>
</dbReference>
<dbReference type="Pfam" id="PF01266">
    <property type="entry name" value="DAO"/>
    <property type="match status" value="1"/>
</dbReference>
<dbReference type="PANTHER" id="PTHR13847:SF281">
    <property type="entry name" value="FAD DEPENDENT OXIDOREDUCTASE DOMAIN-CONTAINING PROTEIN"/>
    <property type="match status" value="1"/>
</dbReference>
<evidence type="ECO:0000259" key="1">
    <source>
        <dbReference type="Pfam" id="PF01266"/>
    </source>
</evidence>
<dbReference type="Gene3D" id="3.50.50.60">
    <property type="entry name" value="FAD/NAD(P)-binding domain"/>
    <property type="match status" value="1"/>
</dbReference>
<dbReference type="PANTHER" id="PTHR13847">
    <property type="entry name" value="SARCOSINE DEHYDROGENASE-RELATED"/>
    <property type="match status" value="1"/>
</dbReference>
<evidence type="ECO:0000313" key="3">
    <source>
        <dbReference type="Proteomes" id="UP000280008"/>
    </source>
</evidence>